<evidence type="ECO:0000313" key="2">
    <source>
        <dbReference type="EMBL" id="SHI91665.1"/>
    </source>
</evidence>
<protein>
    <recommendedName>
        <fullName evidence="4">DUF624 domain-containing protein</fullName>
    </recommendedName>
</protein>
<dbReference type="RefSeq" id="WP_073452939.1">
    <property type="nucleotide sequence ID" value="NZ_FQYL01000007.1"/>
</dbReference>
<comment type="caution">
    <text evidence="2">The sequence shown here is derived from an EMBL/GenBank/DDBJ whole genome shotgun (WGS) entry which is preliminary data.</text>
</comment>
<feature type="transmembrane region" description="Helical" evidence="1">
    <location>
        <begin position="116"/>
        <end position="140"/>
    </location>
</feature>
<keyword evidence="1" id="KW-1133">Transmembrane helix</keyword>
<evidence type="ECO:0000256" key="1">
    <source>
        <dbReference type="SAM" id="Phobius"/>
    </source>
</evidence>
<name>A0ABY1IB60_9ACTO</name>
<dbReference type="Proteomes" id="UP000184390">
    <property type="component" value="Unassembled WGS sequence"/>
</dbReference>
<proteinExistence type="predicted"/>
<dbReference type="InterPro" id="IPR006938">
    <property type="entry name" value="DUF624"/>
</dbReference>
<reference evidence="2 3" key="1">
    <citation type="submission" date="2016-11" db="EMBL/GenBank/DDBJ databases">
        <authorList>
            <person name="Varghese N."/>
            <person name="Submissions S."/>
        </authorList>
    </citation>
    <scope>NUCLEOTIDE SEQUENCE [LARGE SCALE GENOMIC DNA]</scope>
    <source>
        <strain evidence="2 3">PA</strain>
    </source>
</reference>
<accession>A0ABY1IB60</accession>
<evidence type="ECO:0000313" key="3">
    <source>
        <dbReference type="Proteomes" id="UP000184390"/>
    </source>
</evidence>
<dbReference type="PROSITE" id="PS51257">
    <property type="entry name" value="PROKAR_LIPOPROTEIN"/>
    <property type="match status" value="1"/>
</dbReference>
<feature type="transmembrane region" description="Helical" evidence="1">
    <location>
        <begin position="22"/>
        <end position="45"/>
    </location>
</feature>
<gene>
    <name evidence="2" type="ORF">SAMN05216246_10738</name>
</gene>
<keyword evidence="1" id="KW-0472">Membrane</keyword>
<sequence>MAGLLRFDSPFHRAWSAAADLVVINGLTLVGCLPVVTAGSALVACHRVTMEMAREEDVYTVRSWWRSFRSNLRGSLAWWLPMLALIALAGVELVVLDGRTGAEPQGSDSRLASGASGLVLAGALLLIGVGCWLLPLVAFFDNSAVKHMGNAMRLAVGALGRTVLCLAIVAAPVALVLVLPGAVGPVAWFMVIIGIGFQAYLIALVQRGVIDRLRRAASPAPSGS</sequence>
<evidence type="ECO:0008006" key="4">
    <source>
        <dbReference type="Google" id="ProtNLM"/>
    </source>
</evidence>
<feature type="transmembrane region" description="Helical" evidence="1">
    <location>
        <begin position="152"/>
        <end position="179"/>
    </location>
</feature>
<feature type="transmembrane region" description="Helical" evidence="1">
    <location>
        <begin position="185"/>
        <end position="205"/>
    </location>
</feature>
<dbReference type="Pfam" id="PF04854">
    <property type="entry name" value="DUF624"/>
    <property type="match status" value="1"/>
</dbReference>
<dbReference type="EMBL" id="FQYL01000007">
    <property type="protein sequence ID" value="SHI91665.1"/>
    <property type="molecule type" value="Genomic_DNA"/>
</dbReference>
<feature type="transmembrane region" description="Helical" evidence="1">
    <location>
        <begin position="76"/>
        <end position="96"/>
    </location>
</feature>
<keyword evidence="1" id="KW-0812">Transmembrane</keyword>
<keyword evidence="3" id="KW-1185">Reference proteome</keyword>
<organism evidence="2 3">
    <name type="scientific">Actinomyces denticolens</name>
    <dbReference type="NCBI Taxonomy" id="52767"/>
    <lineage>
        <taxon>Bacteria</taxon>
        <taxon>Bacillati</taxon>
        <taxon>Actinomycetota</taxon>
        <taxon>Actinomycetes</taxon>
        <taxon>Actinomycetales</taxon>
        <taxon>Actinomycetaceae</taxon>
        <taxon>Actinomyces</taxon>
    </lineage>
</organism>